<dbReference type="EMBL" id="BLRY01000439">
    <property type="protein sequence ID" value="GFP28832.1"/>
    <property type="molecule type" value="Genomic_DNA"/>
</dbReference>
<organism evidence="2 3">
    <name type="scientific">Candidatus Hakubella thermalkaliphila</name>
    <dbReference type="NCBI Taxonomy" id="2754717"/>
    <lineage>
        <taxon>Bacteria</taxon>
        <taxon>Bacillati</taxon>
        <taxon>Actinomycetota</taxon>
        <taxon>Actinomycetota incertae sedis</taxon>
        <taxon>Candidatus Hakubellales</taxon>
        <taxon>Candidatus Hakubellaceae</taxon>
        <taxon>Candidatus Hakubella</taxon>
    </lineage>
</organism>
<evidence type="ECO:0000256" key="1">
    <source>
        <dbReference type="SAM" id="Phobius"/>
    </source>
</evidence>
<keyword evidence="1" id="KW-1133">Transmembrane helix</keyword>
<dbReference type="AlphaFoldDB" id="A0A6V8P884"/>
<accession>A0A6V8P884</accession>
<evidence type="ECO:0000313" key="2">
    <source>
        <dbReference type="EMBL" id="GFP28832.1"/>
    </source>
</evidence>
<evidence type="ECO:0000313" key="3">
    <source>
        <dbReference type="Proteomes" id="UP000591948"/>
    </source>
</evidence>
<comment type="caution">
    <text evidence="2">The sequence shown here is derived from an EMBL/GenBank/DDBJ whole genome shotgun (WGS) entry which is preliminary data.</text>
</comment>
<protein>
    <submittedName>
        <fullName evidence="2">Uncharacterized protein</fullName>
    </submittedName>
</protein>
<proteinExistence type="predicted"/>
<reference evidence="2 3" key="1">
    <citation type="journal article" date="2020" name="Front. Microbiol.">
        <title>Single-cell genomics of novel Actinobacteria with the Wood-Ljungdahl pathway discovered in a serpentinizing system.</title>
        <authorList>
            <person name="Merino N."/>
            <person name="Kawai M."/>
            <person name="Boyd E.S."/>
            <person name="Colman D.R."/>
            <person name="McGlynn S.E."/>
            <person name="Nealson K.H."/>
            <person name="Kurokawa K."/>
            <person name="Hongoh Y."/>
        </authorList>
    </citation>
    <scope>NUCLEOTIDE SEQUENCE [LARGE SCALE GENOMIC DNA]</scope>
    <source>
        <strain evidence="2 3">S33</strain>
    </source>
</reference>
<dbReference type="Proteomes" id="UP000591948">
    <property type="component" value="Unassembled WGS sequence"/>
</dbReference>
<keyword evidence="3" id="KW-1185">Reference proteome</keyword>
<gene>
    <name evidence="2" type="ORF">HKBW3S33_02248</name>
</gene>
<sequence>MRGQWVQCWVMDTFVIAWVMLLLFAMFNNYVMYRLLKQRNRTDLMWVSVVSTVIPVALFAFWPGAITLMAFPLIQSVGMLVVMRMVHR</sequence>
<keyword evidence="1" id="KW-0812">Transmembrane</keyword>
<keyword evidence="1" id="KW-0472">Membrane</keyword>
<feature type="transmembrane region" description="Helical" evidence="1">
    <location>
        <begin position="15"/>
        <end position="32"/>
    </location>
</feature>
<name>A0A6V8P884_9ACTN</name>
<feature type="transmembrane region" description="Helical" evidence="1">
    <location>
        <begin position="44"/>
        <end position="62"/>
    </location>
</feature>